<evidence type="ECO:0000313" key="2">
    <source>
        <dbReference type="EMBL" id="KAJ5159367.1"/>
    </source>
</evidence>
<proteinExistence type="predicted"/>
<protein>
    <submittedName>
        <fullName evidence="2">Uncharacterized protein</fullName>
    </submittedName>
</protein>
<reference evidence="2" key="1">
    <citation type="submission" date="2022-11" db="EMBL/GenBank/DDBJ databases">
        <authorList>
            <person name="Petersen C."/>
        </authorList>
    </citation>
    <scope>NUCLEOTIDE SEQUENCE</scope>
    <source>
        <strain evidence="2">IBT 26290</strain>
    </source>
</reference>
<gene>
    <name evidence="2" type="ORF">N7482_006371</name>
</gene>
<evidence type="ECO:0000256" key="1">
    <source>
        <dbReference type="SAM" id="MobiDB-lite"/>
    </source>
</evidence>
<name>A0A9W9HUW1_9EURO</name>
<feature type="region of interest" description="Disordered" evidence="1">
    <location>
        <begin position="42"/>
        <end position="61"/>
    </location>
</feature>
<accession>A0A9W9HUW1</accession>
<comment type="caution">
    <text evidence="2">The sequence shown here is derived from an EMBL/GenBank/DDBJ whole genome shotgun (WGS) entry which is preliminary data.</text>
</comment>
<dbReference type="EMBL" id="JAPQKN010000004">
    <property type="protein sequence ID" value="KAJ5159367.1"/>
    <property type="molecule type" value="Genomic_DNA"/>
</dbReference>
<dbReference type="RefSeq" id="XP_056540925.1">
    <property type="nucleotide sequence ID" value="XM_056688496.1"/>
</dbReference>
<keyword evidence="3" id="KW-1185">Reference proteome</keyword>
<dbReference type="GeneID" id="81427672"/>
<dbReference type="Proteomes" id="UP001149163">
    <property type="component" value="Unassembled WGS sequence"/>
</dbReference>
<dbReference type="AlphaFoldDB" id="A0A9W9HUW1"/>
<feature type="compositionally biased region" description="Polar residues" evidence="1">
    <location>
        <begin position="45"/>
        <end position="54"/>
    </location>
</feature>
<sequence length="75" mass="8179">MSTTNPTIDPIIDSPTIDLIIDNPTTATTDLIIDNPTTDLIIDEPTTNQGSQLSDLLPPPEQTFASRDLLVDFVR</sequence>
<reference evidence="2" key="2">
    <citation type="journal article" date="2023" name="IMA Fungus">
        <title>Comparative genomic study of the Penicillium genus elucidates a diverse pangenome and 15 lateral gene transfer events.</title>
        <authorList>
            <person name="Petersen C."/>
            <person name="Sorensen T."/>
            <person name="Nielsen M.R."/>
            <person name="Sondergaard T.E."/>
            <person name="Sorensen J.L."/>
            <person name="Fitzpatrick D.A."/>
            <person name="Frisvad J.C."/>
            <person name="Nielsen K.L."/>
        </authorList>
    </citation>
    <scope>NUCLEOTIDE SEQUENCE</scope>
    <source>
        <strain evidence="2">IBT 26290</strain>
    </source>
</reference>
<organism evidence="2 3">
    <name type="scientific">Penicillium canariense</name>
    <dbReference type="NCBI Taxonomy" id="189055"/>
    <lineage>
        <taxon>Eukaryota</taxon>
        <taxon>Fungi</taxon>
        <taxon>Dikarya</taxon>
        <taxon>Ascomycota</taxon>
        <taxon>Pezizomycotina</taxon>
        <taxon>Eurotiomycetes</taxon>
        <taxon>Eurotiomycetidae</taxon>
        <taxon>Eurotiales</taxon>
        <taxon>Aspergillaceae</taxon>
        <taxon>Penicillium</taxon>
    </lineage>
</organism>
<evidence type="ECO:0000313" key="3">
    <source>
        <dbReference type="Proteomes" id="UP001149163"/>
    </source>
</evidence>